<organism evidence="2 3">
    <name type="scientific">Actinomyces urogenitalis DSM 15434</name>
    <dbReference type="NCBI Taxonomy" id="525246"/>
    <lineage>
        <taxon>Bacteria</taxon>
        <taxon>Bacillati</taxon>
        <taxon>Actinomycetota</taxon>
        <taxon>Actinomycetes</taxon>
        <taxon>Actinomycetales</taxon>
        <taxon>Actinomycetaceae</taxon>
        <taxon>Actinomyces</taxon>
    </lineage>
</organism>
<keyword evidence="3" id="KW-1185">Reference proteome</keyword>
<accession>C0W506</accession>
<dbReference type="EMBL" id="ACFH01000061">
    <property type="protein sequence ID" value="EEH66163.1"/>
    <property type="molecule type" value="Genomic_DNA"/>
</dbReference>
<evidence type="ECO:0000313" key="3">
    <source>
        <dbReference type="Proteomes" id="UP000004778"/>
    </source>
</evidence>
<dbReference type="AlphaFoldDB" id="C0W506"/>
<dbReference type="Proteomes" id="UP000004778">
    <property type="component" value="Unassembled WGS sequence"/>
</dbReference>
<evidence type="ECO:0000256" key="1">
    <source>
        <dbReference type="SAM" id="MobiDB-lite"/>
    </source>
</evidence>
<proteinExistence type="predicted"/>
<gene>
    <name evidence="2" type="ORF">HMPREF0058_0950</name>
</gene>
<reference evidence="2 3" key="1">
    <citation type="submission" date="2009-01" db="EMBL/GenBank/DDBJ databases">
        <authorList>
            <person name="Qin X."/>
            <person name="Bachman B."/>
            <person name="Battles P."/>
            <person name="Bell A."/>
            <person name="Bess C."/>
            <person name="Bickham C."/>
            <person name="Chaboub L."/>
            <person name="Chen D."/>
            <person name="Coyle M."/>
            <person name="Deiros D.R."/>
            <person name="Dinh H."/>
            <person name="Forbes L."/>
            <person name="Fowler G."/>
            <person name="Francisco L."/>
            <person name="Fu Q."/>
            <person name="Gubbala S."/>
            <person name="Hale W."/>
            <person name="Han Y."/>
            <person name="Hemphill L."/>
            <person name="Highlander S.K."/>
            <person name="Hirani K."/>
            <person name="Hogues M."/>
            <person name="Jackson L."/>
            <person name="Jakkamsetti A."/>
            <person name="Javaid M."/>
            <person name="Jiang H."/>
            <person name="Korchina V."/>
            <person name="Kovar C."/>
            <person name="Lara F."/>
            <person name="Lee S."/>
            <person name="Mata R."/>
            <person name="Mathew T."/>
            <person name="Moen C."/>
            <person name="Morales K."/>
            <person name="Munidasa M."/>
            <person name="Nazareth L."/>
            <person name="Ngo R."/>
            <person name="Nguyen L."/>
            <person name="Okwuonu G."/>
            <person name="Ongeri F."/>
            <person name="Patil S."/>
            <person name="Petrosino J."/>
            <person name="Pham C."/>
            <person name="Pham P."/>
            <person name="Pu L.-L."/>
            <person name="Puazo M."/>
            <person name="Raj R."/>
            <person name="Reid J."/>
            <person name="Rouhana J."/>
            <person name="Saada N."/>
            <person name="Shang Y."/>
            <person name="Simmons D."/>
            <person name="Thornton R."/>
            <person name="Warren J."/>
            <person name="Weissenberger G."/>
            <person name="Zhang J."/>
            <person name="Zhang L."/>
            <person name="Zhou C."/>
            <person name="Zhu D."/>
            <person name="Muzny D."/>
            <person name="Worley K."/>
            <person name="Gibbs R."/>
        </authorList>
    </citation>
    <scope>NUCLEOTIDE SEQUENCE [LARGE SCALE GENOMIC DNA]</scope>
    <source>
        <strain evidence="2 3">DSM 15434</strain>
    </source>
</reference>
<sequence length="99" mass="10541">GVPCAAACDDVGHERRHEGGLSRPWRGGDDDARALLRRRRLSGEQLTQARQASHHRKLRRVGQQEGDGVGGRFGRRAAHAAIVAGPDSECQALLSGPAG</sequence>
<comment type="caution">
    <text evidence="2">The sequence shown here is derived from an EMBL/GenBank/DDBJ whole genome shotgun (WGS) entry which is preliminary data.</text>
</comment>
<feature type="region of interest" description="Disordered" evidence="1">
    <location>
        <begin position="1"/>
        <end position="29"/>
    </location>
</feature>
<evidence type="ECO:0000313" key="2">
    <source>
        <dbReference type="EMBL" id="EEH66163.1"/>
    </source>
</evidence>
<feature type="region of interest" description="Disordered" evidence="1">
    <location>
        <begin position="44"/>
        <end position="72"/>
    </location>
</feature>
<feature type="compositionally biased region" description="Basic and acidic residues" evidence="1">
    <location>
        <begin position="10"/>
        <end position="29"/>
    </location>
</feature>
<dbReference type="HOGENOM" id="CLU_2311861_0_0_11"/>
<feature type="non-terminal residue" evidence="2">
    <location>
        <position position="1"/>
    </location>
</feature>
<protein>
    <submittedName>
        <fullName evidence="2">Uncharacterized protein</fullName>
    </submittedName>
</protein>
<name>C0W506_9ACTO</name>